<dbReference type="InterPro" id="IPR017907">
    <property type="entry name" value="Znf_RING_CS"/>
</dbReference>
<feature type="transmembrane region" description="Helical" evidence="15">
    <location>
        <begin position="135"/>
        <end position="154"/>
    </location>
</feature>
<dbReference type="SMART" id="SM00184">
    <property type="entry name" value="RING"/>
    <property type="match status" value="1"/>
</dbReference>
<dbReference type="PROSITE" id="PS00518">
    <property type="entry name" value="ZF_RING_1"/>
    <property type="match status" value="1"/>
</dbReference>
<dbReference type="SUPFAM" id="SSF57850">
    <property type="entry name" value="RING/U-box"/>
    <property type="match status" value="1"/>
</dbReference>
<keyword evidence="8" id="KW-0862">Zinc</keyword>
<comment type="subcellular location">
    <subcellularLocation>
        <location evidence="1">Membrane</location>
        <topology evidence="1">Multi-pass membrane protein</topology>
    </subcellularLocation>
</comment>
<dbReference type="InterPro" id="IPR013083">
    <property type="entry name" value="Znf_RING/FYVE/PHD"/>
</dbReference>
<dbReference type="InterPro" id="IPR044235">
    <property type="entry name" value="RNFT1/2"/>
</dbReference>
<dbReference type="Pfam" id="PF02949">
    <property type="entry name" value="7tm_6"/>
    <property type="match status" value="1"/>
</dbReference>
<evidence type="ECO:0000313" key="17">
    <source>
        <dbReference type="EMBL" id="KAK6620640.1"/>
    </source>
</evidence>
<evidence type="ECO:0000256" key="6">
    <source>
        <dbReference type="ARBA" id="ARBA00022771"/>
    </source>
</evidence>
<sequence length="952" mass="107172">MGKFRAHGLVADLWPNIRLLQLSGHFLHNYHENNSANNVFFRRMYSCVHLVLVLVNFAAIIINLAIESDDVNSLAANSITVLFFVHCITKFCYFALRKQKFYRVLGIWDTQNSHPLFAESNARHRAAAITKSRKLLMITGTLFFIFGWTGSTFFGESVKTVVDPDNGNQTITVEIPRLMLRAWYPWDPAEGTNYIITFAYQLYWLTFTLFHSNLLDLLFCSWLIFACEQLLHVKEIMKPLIDLSSSLDTYNSNTADLFKAANNIDDGSDNMFNSKEEQSINVRGFYSNSRDFRMNRGNIVGPISTVNGIGPNGLSKKHEMLVRSAIKYWVERHKHIVRYVAAIGDAYGLALLLHMLTSTITLTLLAYQATKIEGMDLYSMAVLGYLFYSLAQVFVFCIYGNQIIEESSSVVEAAYSCQWYDGSEEAKTFVQIVCQQCQKALSISGAKFFTVSLDLFASVRTRCGGHVLHGVGATQIIARHRHCGNDELASLIPTKLLTQGITGSLPNEAALFKILGKMQGDNSSNRRSRNGNGEGPLFLLNGNSDTSFRNVLQNHYPNTTDPGQSLNHSNIRGSFPTVLNSVSPLMHNRGRVIEAHGKNLQSWMRRPNITGESSQSQLPESFVINFDNVNERTNSATVPAFGHNINAAVPEHHQFNYNVVEIGNSNNQNIQNQNQESNENSSSHNTTRINNNNNVNSSINIIGIPTTQTPEGSQDVTNPAYSNEVQSLDKFFRKYFPFILLLAIKYLYDHREGIFIFVGLLGAKTVQELDTHSTIPPTVKHMGFVMKAGMACFPARILPYSSRGKWFLLLECSSQLYRGLAPIQPWLYYLMEAYQGPEKAVGVFFSVAYLISKGTELLSKFKICLRAFWKLLQNVSLGVRPSKEQLDTAGSLCPICHEEFNTPELLHCRHVFCEACIATWFDREPTCPLCRAKISDDPSWRDGATTFFTQLF</sequence>
<dbReference type="GO" id="GO:0004984">
    <property type="term" value="F:olfactory receptor activity"/>
    <property type="evidence" value="ECO:0007669"/>
    <property type="project" value="InterPro"/>
</dbReference>
<evidence type="ECO:0000256" key="5">
    <source>
        <dbReference type="ARBA" id="ARBA00022725"/>
    </source>
</evidence>
<keyword evidence="2" id="KW-0716">Sensory transduction</keyword>
<evidence type="ECO:0000256" key="2">
    <source>
        <dbReference type="ARBA" id="ARBA00022606"/>
    </source>
</evidence>
<feature type="region of interest" description="Disordered" evidence="14">
    <location>
        <begin position="668"/>
        <end position="694"/>
    </location>
</feature>
<feature type="transmembrane region" description="Helical" evidence="15">
    <location>
        <begin position="377"/>
        <end position="399"/>
    </location>
</feature>
<dbReference type="Gene3D" id="3.30.40.10">
    <property type="entry name" value="Zinc/RING finger domain, C3HC4 (zinc finger)"/>
    <property type="match status" value="1"/>
</dbReference>
<proteinExistence type="predicted"/>
<dbReference type="GO" id="GO:1904294">
    <property type="term" value="P:positive regulation of ERAD pathway"/>
    <property type="evidence" value="ECO:0007669"/>
    <property type="project" value="InterPro"/>
</dbReference>
<keyword evidence="10 15" id="KW-0472">Membrane</keyword>
<evidence type="ECO:0000259" key="16">
    <source>
        <dbReference type="PROSITE" id="PS50089"/>
    </source>
</evidence>
<evidence type="ECO:0000256" key="3">
    <source>
        <dbReference type="ARBA" id="ARBA00022692"/>
    </source>
</evidence>
<keyword evidence="3 15" id="KW-0812">Transmembrane</keyword>
<keyword evidence="7" id="KW-0833">Ubl conjugation pathway</keyword>
<evidence type="ECO:0000256" key="4">
    <source>
        <dbReference type="ARBA" id="ARBA00022723"/>
    </source>
</evidence>
<dbReference type="PANTHER" id="PTHR15860">
    <property type="entry name" value="UNCHARACTERIZED RING FINGER-CONTAINING PROTEIN"/>
    <property type="match status" value="1"/>
</dbReference>
<dbReference type="Proteomes" id="UP001372834">
    <property type="component" value="Unassembled WGS sequence"/>
</dbReference>
<evidence type="ECO:0000256" key="7">
    <source>
        <dbReference type="ARBA" id="ARBA00022786"/>
    </source>
</evidence>
<keyword evidence="5" id="KW-0552">Olfaction</keyword>
<dbReference type="AlphaFoldDB" id="A0AAN8RZK6"/>
<keyword evidence="6 13" id="KW-0863">Zinc-finger</keyword>
<feature type="transmembrane region" description="Helical" evidence="15">
    <location>
        <begin position="78"/>
        <end position="96"/>
    </location>
</feature>
<dbReference type="InterPro" id="IPR001841">
    <property type="entry name" value="Znf_RING"/>
</dbReference>
<dbReference type="GO" id="GO:0007165">
    <property type="term" value="P:signal transduction"/>
    <property type="evidence" value="ECO:0007669"/>
    <property type="project" value="UniProtKB-KW"/>
</dbReference>
<evidence type="ECO:0000256" key="13">
    <source>
        <dbReference type="PROSITE-ProRule" id="PRU00175"/>
    </source>
</evidence>
<comment type="caution">
    <text evidence="17">The sequence shown here is derived from an EMBL/GenBank/DDBJ whole genome shotgun (WGS) entry which is preliminary data.</text>
</comment>
<evidence type="ECO:0000256" key="10">
    <source>
        <dbReference type="ARBA" id="ARBA00023136"/>
    </source>
</evidence>
<gene>
    <name evidence="17" type="ORF">RUM43_010935</name>
</gene>
<dbReference type="GO" id="GO:0061630">
    <property type="term" value="F:ubiquitin protein ligase activity"/>
    <property type="evidence" value="ECO:0007669"/>
    <property type="project" value="InterPro"/>
</dbReference>
<accession>A0AAN8RZK6</accession>
<protein>
    <recommendedName>
        <fullName evidence="16">RING-type domain-containing protein</fullName>
    </recommendedName>
</protein>
<feature type="transmembrane region" description="Helical" evidence="15">
    <location>
        <begin position="202"/>
        <end position="227"/>
    </location>
</feature>
<evidence type="ECO:0000313" key="18">
    <source>
        <dbReference type="Proteomes" id="UP001372834"/>
    </source>
</evidence>
<dbReference type="GO" id="GO:0005549">
    <property type="term" value="F:odorant binding"/>
    <property type="evidence" value="ECO:0007669"/>
    <property type="project" value="InterPro"/>
</dbReference>
<dbReference type="GO" id="GO:0008270">
    <property type="term" value="F:zinc ion binding"/>
    <property type="evidence" value="ECO:0007669"/>
    <property type="project" value="UniProtKB-KW"/>
</dbReference>
<feature type="domain" description="RING-type" evidence="16">
    <location>
        <begin position="893"/>
        <end position="931"/>
    </location>
</feature>
<evidence type="ECO:0000256" key="1">
    <source>
        <dbReference type="ARBA" id="ARBA00004141"/>
    </source>
</evidence>
<evidence type="ECO:0000256" key="9">
    <source>
        <dbReference type="ARBA" id="ARBA00022989"/>
    </source>
</evidence>
<evidence type="ECO:0000256" key="12">
    <source>
        <dbReference type="ARBA" id="ARBA00023224"/>
    </source>
</evidence>
<feature type="transmembrane region" description="Helical" evidence="15">
    <location>
        <begin position="47"/>
        <end position="66"/>
    </location>
</feature>
<keyword evidence="11" id="KW-0675">Receptor</keyword>
<dbReference type="InterPro" id="IPR004117">
    <property type="entry name" value="7tm6_olfct_rcpt"/>
</dbReference>
<evidence type="ECO:0000256" key="11">
    <source>
        <dbReference type="ARBA" id="ARBA00023170"/>
    </source>
</evidence>
<keyword evidence="12" id="KW-0807">Transducer</keyword>
<dbReference type="GO" id="GO:0016020">
    <property type="term" value="C:membrane"/>
    <property type="evidence" value="ECO:0007669"/>
    <property type="project" value="UniProtKB-SubCell"/>
</dbReference>
<feature type="transmembrane region" description="Helical" evidence="15">
    <location>
        <begin position="336"/>
        <end position="357"/>
    </location>
</feature>
<dbReference type="Pfam" id="PF13639">
    <property type="entry name" value="zf-RING_2"/>
    <property type="match status" value="1"/>
</dbReference>
<evidence type="ECO:0000256" key="14">
    <source>
        <dbReference type="SAM" id="MobiDB-lite"/>
    </source>
</evidence>
<keyword evidence="4" id="KW-0479">Metal-binding</keyword>
<dbReference type="PROSITE" id="PS50089">
    <property type="entry name" value="ZF_RING_2"/>
    <property type="match status" value="1"/>
</dbReference>
<name>A0AAN8RZK6_POLSC</name>
<dbReference type="PANTHER" id="PTHR15860:SF0">
    <property type="entry name" value="LP20373P"/>
    <property type="match status" value="1"/>
</dbReference>
<organism evidence="17 18">
    <name type="scientific">Polyplax serrata</name>
    <name type="common">Common mouse louse</name>
    <dbReference type="NCBI Taxonomy" id="468196"/>
    <lineage>
        <taxon>Eukaryota</taxon>
        <taxon>Metazoa</taxon>
        <taxon>Ecdysozoa</taxon>
        <taxon>Arthropoda</taxon>
        <taxon>Hexapoda</taxon>
        <taxon>Insecta</taxon>
        <taxon>Pterygota</taxon>
        <taxon>Neoptera</taxon>
        <taxon>Paraneoptera</taxon>
        <taxon>Psocodea</taxon>
        <taxon>Troctomorpha</taxon>
        <taxon>Phthiraptera</taxon>
        <taxon>Anoplura</taxon>
        <taxon>Polyplacidae</taxon>
        <taxon>Polyplax</taxon>
    </lineage>
</organism>
<evidence type="ECO:0000256" key="8">
    <source>
        <dbReference type="ARBA" id="ARBA00022833"/>
    </source>
</evidence>
<dbReference type="EMBL" id="JAWJWE010000039">
    <property type="protein sequence ID" value="KAK6620640.1"/>
    <property type="molecule type" value="Genomic_DNA"/>
</dbReference>
<reference evidence="17 18" key="1">
    <citation type="submission" date="2023-10" db="EMBL/GenBank/DDBJ databases">
        <title>Genomes of two closely related lineages of the louse Polyplax serrata with different host specificities.</title>
        <authorList>
            <person name="Martinu J."/>
            <person name="Tarabai H."/>
            <person name="Stefka J."/>
            <person name="Hypsa V."/>
        </authorList>
    </citation>
    <scope>NUCLEOTIDE SEQUENCE [LARGE SCALE GENOMIC DNA]</scope>
    <source>
        <strain evidence="17">HR10_N</strain>
    </source>
</reference>
<keyword evidence="9 15" id="KW-1133">Transmembrane helix</keyword>
<evidence type="ECO:0000256" key="15">
    <source>
        <dbReference type="SAM" id="Phobius"/>
    </source>
</evidence>